<keyword evidence="2" id="KW-1133">Transmembrane helix</keyword>
<dbReference type="PANTHER" id="PTHR37299">
    <property type="entry name" value="TRANSCRIPTIONAL REGULATOR-RELATED"/>
    <property type="match status" value="1"/>
</dbReference>
<dbReference type="Proteomes" id="UP000307217">
    <property type="component" value="Unassembled WGS sequence"/>
</dbReference>
<organism evidence="4 7">
    <name type="scientific">Pseudoalteromonas aurantia</name>
    <dbReference type="NCBI Taxonomy" id="43654"/>
    <lineage>
        <taxon>Bacteria</taxon>
        <taxon>Pseudomonadati</taxon>
        <taxon>Pseudomonadota</taxon>
        <taxon>Gammaproteobacteria</taxon>
        <taxon>Alteromonadales</taxon>
        <taxon>Pseudoalteromonadaceae</taxon>
        <taxon>Pseudoalteromonas</taxon>
    </lineage>
</organism>
<dbReference type="InterPro" id="IPR046947">
    <property type="entry name" value="LytR-like"/>
</dbReference>
<dbReference type="Gene3D" id="2.40.50.1020">
    <property type="entry name" value="LytTr DNA-binding domain"/>
    <property type="match status" value="1"/>
</dbReference>
<dbReference type="EMBL" id="PNBW01000062">
    <property type="protein sequence ID" value="TMO73298.1"/>
    <property type="molecule type" value="Genomic_DNA"/>
</dbReference>
<protein>
    <recommendedName>
        <fullName evidence="3">HTH LytTR-type domain-containing protein</fullName>
    </recommendedName>
</protein>
<evidence type="ECO:0000313" key="4">
    <source>
        <dbReference type="EMBL" id="TMO67525.1"/>
    </source>
</evidence>
<dbReference type="Proteomes" id="UP000307164">
    <property type="component" value="Unassembled WGS sequence"/>
</dbReference>
<evidence type="ECO:0000313" key="6">
    <source>
        <dbReference type="Proteomes" id="UP000307164"/>
    </source>
</evidence>
<sequence length="269" mass="30736">MRNKKSVAPLLKHDHCISSIGWVMFMCLIFANCLINSIFIEHKSINLIDSITFPLQKWGVWLILTPFVLHMLQSRRKFPLSNSLFYCVLSLSTLSLSLTFSVVLEVSQSDISIVHSLFFIWPKHAAALLIVVLLWHLKQVLFNKPNTPIKALQNNNTRSQVNALMIEVDGLTHTLAYQNILFIQAAGNYMEVITQERTYLTRATLKQLHKLLPKDDFVQCHRSYLVNLEYIGQLKNHPAGHASAYLTNNQVIPISKSQRSTIRTLIASR</sequence>
<evidence type="ECO:0000259" key="3">
    <source>
        <dbReference type="PROSITE" id="PS50930"/>
    </source>
</evidence>
<dbReference type="SMART" id="SM00850">
    <property type="entry name" value="LytTR"/>
    <property type="match status" value="1"/>
</dbReference>
<keyword evidence="1" id="KW-0902">Two-component regulatory system</keyword>
<dbReference type="GO" id="GO:0000156">
    <property type="term" value="F:phosphorelay response regulator activity"/>
    <property type="evidence" value="ECO:0007669"/>
    <property type="project" value="InterPro"/>
</dbReference>
<dbReference type="PANTHER" id="PTHR37299:SF1">
    <property type="entry name" value="STAGE 0 SPORULATION PROTEIN A HOMOLOG"/>
    <property type="match status" value="1"/>
</dbReference>
<dbReference type="EMBL" id="PNBX01000055">
    <property type="protein sequence ID" value="TMO67525.1"/>
    <property type="molecule type" value="Genomic_DNA"/>
</dbReference>
<keyword evidence="2" id="KW-0472">Membrane</keyword>
<feature type="transmembrane region" description="Helical" evidence="2">
    <location>
        <begin position="20"/>
        <end position="40"/>
    </location>
</feature>
<feature type="domain" description="HTH LytTR-type" evidence="3">
    <location>
        <begin position="164"/>
        <end position="268"/>
    </location>
</feature>
<reference evidence="7" key="2">
    <citation type="submission" date="2019-06" db="EMBL/GenBank/DDBJ databases">
        <title>Co-occurence of chitin degradation, pigmentation and bioactivity in marine Pseudoalteromonas.</title>
        <authorList>
            <person name="Sonnenschein E.C."/>
            <person name="Bech P.K."/>
        </authorList>
    </citation>
    <scope>NUCLEOTIDE SEQUENCE [LARGE SCALE GENOMIC DNA]</scope>
    <source>
        <strain evidence="7">S3790</strain>
    </source>
</reference>
<name>A0A5S3V715_9GAMM</name>
<feature type="transmembrane region" description="Helical" evidence="2">
    <location>
        <begin position="55"/>
        <end position="72"/>
    </location>
</feature>
<keyword evidence="2" id="KW-0812">Transmembrane</keyword>
<gene>
    <name evidence="4" type="ORF">CWC19_13355</name>
    <name evidence="5" type="ORF">CWC20_13350</name>
</gene>
<evidence type="ECO:0000313" key="7">
    <source>
        <dbReference type="Proteomes" id="UP000307217"/>
    </source>
</evidence>
<feature type="transmembrane region" description="Helical" evidence="2">
    <location>
        <begin position="84"/>
        <end position="104"/>
    </location>
</feature>
<reference evidence="4" key="3">
    <citation type="submission" date="2019-09" db="EMBL/GenBank/DDBJ databases">
        <title>Co-occurence of chitin degradation, pigmentation and bioactivity in marine Pseudoalteromonas.</title>
        <authorList>
            <person name="Sonnenschein E.C."/>
            <person name="Bech P.K."/>
        </authorList>
    </citation>
    <scope>NUCLEOTIDE SEQUENCE</scope>
    <source>
        <strain evidence="4">S3790</strain>
        <strain evidence="5 6">S3895</strain>
    </source>
</reference>
<feature type="transmembrane region" description="Helical" evidence="2">
    <location>
        <begin position="116"/>
        <end position="137"/>
    </location>
</feature>
<dbReference type="PROSITE" id="PS50930">
    <property type="entry name" value="HTH_LYTTR"/>
    <property type="match status" value="1"/>
</dbReference>
<dbReference type="RefSeq" id="WP_138592325.1">
    <property type="nucleotide sequence ID" value="NZ_PNBW01000062.1"/>
</dbReference>
<evidence type="ECO:0000256" key="1">
    <source>
        <dbReference type="ARBA" id="ARBA00023012"/>
    </source>
</evidence>
<dbReference type="AlphaFoldDB" id="A0A5S3V715"/>
<dbReference type="GO" id="GO:0003677">
    <property type="term" value="F:DNA binding"/>
    <property type="evidence" value="ECO:0007669"/>
    <property type="project" value="InterPro"/>
</dbReference>
<accession>A0A5S3V715</accession>
<reference evidence="6 7" key="1">
    <citation type="submission" date="2018-01" db="EMBL/GenBank/DDBJ databases">
        <authorList>
            <person name="Paulsen S."/>
            <person name="Gram L.K."/>
        </authorList>
    </citation>
    <scope>NUCLEOTIDE SEQUENCE [LARGE SCALE GENOMIC DNA]</scope>
    <source>
        <strain evidence="4 7">S3790</strain>
        <strain evidence="5 6">S3895</strain>
    </source>
</reference>
<dbReference type="Pfam" id="PF04397">
    <property type="entry name" value="LytTR"/>
    <property type="match status" value="1"/>
</dbReference>
<dbReference type="InterPro" id="IPR007492">
    <property type="entry name" value="LytTR_DNA-bd_dom"/>
</dbReference>
<proteinExistence type="predicted"/>
<comment type="caution">
    <text evidence="4">The sequence shown here is derived from an EMBL/GenBank/DDBJ whole genome shotgun (WGS) entry which is preliminary data.</text>
</comment>
<evidence type="ECO:0000313" key="5">
    <source>
        <dbReference type="EMBL" id="TMO73298.1"/>
    </source>
</evidence>
<dbReference type="OrthoDB" id="9802383at2"/>
<evidence type="ECO:0000256" key="2">
    <source>
        <dbReference type="SAM" id="Phobius"/>
    </source>
</evidence>
<keyword evidence="6" id="KW-1185">Reference proteome</keyword>